<evidence type="ECO:0000313" key="1">
    <source>
        <dbReference type="EMBL" id="AOJ05192.1"/>
    </source>
</evidence>
<name>A0A1B4FNF1_9BURK</name>
<dbReference type="EMBL" id="CP013387">
    <property type="protein sequence ID" value="AOJ05192.1"/>
    <property type="molecule type" value="Genomic_DNA"/>
</dbReference>
<dbReference type="RefSeq" id="WP_059472794.1">
    <property type="nucleotide sequence ID" value="NZ_CP013387.1"/>
</dbReference>
<dbReference type="AlphaFoldDB" id="A0A1B4FNF1"/>
<keyword evidence="2" id="KW-1185">Reference proteome</keyword>
<dbReference type="KEGG" id="buu:WS70_26130"/>
<reference evidence="1 2" key="1">
    <citation type="submission" date="2015-12" db="EMBL/GenBank/DDBJ databases">
        <title>Diversity of Burkholderia near neighbor genomes.</title>
        <authorList>
            <person name="Sahl J."/>
            <person name="Wagner D."/>
            <person name="Keim P."/>
        </authorList>
    </citation>
    <scope>NUCLEOTIDE SEQUENCE [LARGE SCALE GENOMIC DNA]</scope>
    <source>
        <strain evidence="1 2">BDU6</strain>
    </source>
</reference>
<dbReference type="InterPro" id="IPR021333">
    <property type="entry name" value="DUF2946"/>
</dbReference>
<gene>
    <name evidence="1" type="ORF">WS70_26130</name>
</gene>
<protein>
    <submittedName>
        <fullName evidence="1">Uncharacterized protein</fullName>
    </submittedName>
</protein>
<dbReference type="Proteomes" id="UP000062519">
    <property type="component" value="Chromosome 2"/>
</dbReference>
<proteinExistence type="predicted"/>
<evidence type="ECO:0000313" key="2">
    <source>
        <dbReference type="Proteomes" id="UP000062519"/>
    </source>
</evidence>
<sequence length="130" mass="13206">MPNRFRKLTAWLGMLAIWLAIVAPLVSQANARPAGPSDAVICGDEHHARPAEAGAAHGGPAHDGVAHHALHLDACGYCAFFAHSPAIGTAAPAACAVHAAAVAPSVAPRAAAPSLARYNRAYPRAPPTDA</sequence>
<dbReference type="Pfam" id="PF11162">
    <property type="entry name" value="DUF2946"/>
    <property type="match status" value="1"/>
</dbReference>
<organism evidence="1 2">
    <name type="scientific">Burkholderia mayonis</name>
    <dbReference type="NCBI Taxonomy" id="1385591"/>
    <lineage>
        <taxon>Bacteria</taxon>
        <taxon>Pseudomonadati</taxon>
        <taxon>Pseudomonadota</taxon>
        <taxon>Betaproteobacteria</taxon>
        <taxon>Burkholderiales</taxon>
        <taxon>Burkholderiaceae</taxon>
        <taxon>Burkholderia</taxon>
        <taxon>pseudomallei group</taxon>
    </lineage>
</organism>
<accession>A0A1B4FNF1</accession>